<dbReference type="GO" id="GO:0061630">
    <property type="term" value="F:ubiquitin protein ligase activity"/>
    <property type="evidence" value="ECO:0007669"/>
    <property type="project" value="TreeGrafter"/>
</dbReference>
<proteinExistence type="predicted"/>
<feature type="domain" description="RING-type" evidence="3">
    <location>
        <begin position="95"/>
        <end position="137"/>
    </location>
</feature>
<dbReference type="SMART" id="SM00184">
    <property type="entry name" value="RING"/>
    <property type="match status" value="1"/>
</dbReference>
<dbReference type="AlphaFoldDB" id="A0A9K3LHX9"/>
<dbReference type="PANTHER" id="PTHR22765">
    <property type="entry name" value="RING FINGER AND PROTEASE ASSOCIATED DOMAIN-CONTAINING"/>
    <property type="match status" value="1"/>
</dbReference>
<evidence type="ECO:0000256" key="1">
    <source>
        <dbReference type="PROSITE-ProRule" id="PRU00175"/>
    </source>
</evidence>
<dbReference type="Pfam" id="PF13639">
    <property type="entry name" value="zf-RING_2"/>
    <property type="match status" value="1"/>
</dbReference>
<feature type="compositionally biased region" description="Polar residues" evidence="2">
    <location>
        <begin position="16"/>
        <end position="27"/>
    </location>
</feature>
<dbReference type="EMBL" id="JAGRRH010000011">
    <property type="protein sequence ID" value="KAG7362432.1"/>
    <property type="molecule type" value="Genomic_DNA"/>
</dbReference>
<dbReference type="PANTHER" id="PTHR22765:SF411">
    <property type="entry name" value="OS02G0248440 PROTEIN"/>
    <property type="match status" value="1"/>
</dbReference>
<sequence>MIQILRRNAGAAAVSGETSGTRQSEFYSSSTDTARSSTSRRPRNHGGNSGSSRSRQSRRENKTTAAMADLLHMRLRGLGDTENMLQENAKLHDDCVICTEAFATDEVVCQLPCGHIHHSQCILKWLYHNHDTCPTCRQSVIKRNAIACSADEDRKEVDDYDAMLIRQQHKTVLQKHQNFDLIMRRVLRAQEEQRQLQHPERAPTICYDVDDVDSDCSDGDVCFDKTIARRSDCSDCSANSSDWLVDDLEEFLNV</sequence>
<dbReference type="InterPro" id="IPR051826">
    <property type="entry name" value="E3_ubiquitin-ligase_domain"/>
</dbReference>
<reference evidence="5" key="1">
    <citation type="journal article" date="2021" name="Sci. Rep.">
        <title>Diploid genomic architecture of Nitzschia inconspicua, an elite biomass production diatom.</title>
        <authorList>
            <person name="Oliver A."/>
            <person name="Podell S."/>
            <person name="Pinowska A."/>
            <person name="Traller J.C."/>
            <person name="Smith S.R."/>
            <person name="McClure R."/>
            <person name="Beliaev A."/>
            <person name="Bohutskyi P."/>
            <person name="Hill E.A."/>
            <person name="Rabines A."/>
            <person name="Zheng H."/>
            <person name="Allen L.Z."/>
            <person name="Kuo A."/>
            <person name="Grigoriev I.V."/>
            <person name="Allen A.E."/>
            <person name="Hazlebeck D."/>
            <person name="Allen E.E."/>
        </authorList>
    </citation>
    <scope>NUCLEOTIDE SEQUENCE</scope>
    <source>
        <strain evidence="5">Hildebrandi</strain>
    </source>
</reference>
<dbReference type="PROSITE" id="PS50089">
    <property type="entry name" value="ZF_RING_2"/>
    <property type="match status" value="1"/>
</dbReference>
<dbReference type="EMBL" id="JAGRRH010000031">
    <property type="protein sequence ID" value="KAG7339639.1"/>
    <property type="molecule type" value="Genomic_DNA"/>
</dbReference>
<dbReference type="GO" id="GO:0008270">
    <property type="term" value="F:zinc ion binding"/>
    <property type="evidence" value="ECO:0007669"/>
    <property type="project" value="UniProtKB-KW"/>
</dbReference>
<dbReference type="Proteomes" id="UP000693970">
    <property type="component" value="Unassembled WGS sequence"/>
</dbReference>
<dbReference type="OrthoDB" id="49515at2759"/>
<keyword evidence="1" id="KW-0863">Zinc-finger</keyword>
<keyword evidence="6" id="KW-1185">Reference proteome</keyword>
<evidence type="ECO:0000313" key="4">
    <source>
        <dbReference type="EMBL" id="KAG7339639.1"/>
    </source>
</evidence>
<dbReference type="InterPro" id="IPR001841">
    <property type="entry name" value="Znf_RING"/>
</dbReference>
<dbReference type="CDD" id="cd16454">
    <property type="entry name" value="RING-H2_PA-TM-RING"/>
    <property type="match status" value="1"/>
</dbReference>
<gene>
    <name evidence="4" type="ORF">IV203_024678</name>
    <name evidence="5" type="ORF">IV203_025316</name>
</gene>
<accession>A0A9K3LHX9</accession>
<evidence type="ECO:0000313" key="5">
    <source>
        <dbReference type="EMBL" id="KAG7362432.1"/>
    </source>
</evidence>
<dbReference type="GO" id="GO:0006511">
    <property type="term" value="P:ubiquitin-dependent protein catabolic process"/>
    <property type="evidence" value="ECO:0007669"/>
    <property type="project" value="TreeGrafter"/>
</dbReference>
<evidence type="ECO:0000313" key="6">
    <source>
        <dbReference type="Proteomes" id="UP000693970"/>
    </source>
</evidence>
<protein>
    <submittedName>
        <fullName evidence="5">Ring finger domain containing protein</fullName>
    </submittedName>
</protein>
<feature type="region of interest" description="Disordered" evidence="2">
    <location>
        <begin position="7"/>
        <end position="63"/>
    </location>
</feature>
<comment type="caution">
    <text evidence="5">The sequence shown here is derived from an EMBL/GenBank/DDBJ whole genome shotgun (WGS) entry which is preliminary data.</text>
</comment>
<evidence type="ECO:0000259" key="3">
    <source>
        <dbReference type="PROSITE" id="PS50089"/>
    </source>
</evidence>
<keyword evidence="1" id="KW-0479">Metal-binding</keyword>
<organism evidence="5 6">
    <name type="scientific">Nitzschia inconspicua</name>
    <dbReference type="NCBI Taxonomy" id="303405"/>
    <lineage>
        <taxon>Eukaryota</taxon>
        <taxon>Sar</taxon>
        <taxon>Stramenopiles</taxon>
        <taxon>Ochrophyta</taxon>
        <taxon>Bacillariophyta</taxon>
        <taxon>Bacillariophyceae</taxon>
        <taxon>Bacillariophycidae</taxon>
        <taxon>Bacillariales</taxon>
        <taxon>Bacillariaceae</taxon>
        <taxon>Nitzschia</taxon>
    </lineage>
</organism>
<keyword evidence="1" id="KW-0862">Zinc</keyword>
<feature type="compositionally biased region" description="Low complexity" evidence="2">
    <location>
        <begin position="28"/>
        <end position="37"/>
    </location>
</feature>
<name>A0A9K3LHX9_9STRA</name>
<evidence type="ECO:0000256" key="2">
    <source>
        <dbReference type="SAM" id="MobiDB-lite"/>
    </source>
</evidence>
<reference evidence="5" key="2">
    <citation type="submission" date="2021-04" db="EMBL/GenBank/DDBJ databases">
        <authorList>
            <person name="Podell S."/>
        </authorList>
    </citation>
    <scope>NUCLEOTIDE SEQUENCE</scope>
    <source>
        <strain evidence="5">Hildebrandi</strain>
    </source>
</reference>